<dbReference type="HOGENOM" id="CLU_069356_30_3_11"/>
<evidence type="ECO:0000256" key="2">
    <source>
        <dbReference type="PROSITE-ProRule" id="PRU00335"/>
    </source>
</evidence>
<dbReference type="Pfam" id="PF00440">
    <property type="entry name" value="TetR_N"/>
    <property type="match status" value="1"/>
</dbReference>
<evidence type="ECO:0000256" key="1">
    <source>
        <dbReference type="ARBA" id="ARBA00023125"/>
    </source>
</evidence>
<keyword evidence="1 2" id="KW-0238">DNA-binding</keyword>
<dbReference type="STRING" id="888050.HMPREF9004_0622"/>
<dbReference type="SUPFAM" id="SSF46689">
    <property type="entry name" value="Homeodomain-like"/>
    <property type="match status" value="1"/>
</dbReference>
<accession>N6XBK6</accession>
<organism evidence="4 5">
    <name type="scientific">Schaalia cardiffensis F0333</name>
    <dbReference type="NCBI Taxonomy" id="888050"/>
    <lineage>
        <taxon>Bacteria</taxon>
        <taxon>Bacillati</taxon>
        <taxon>Actinomycetota</taxon>
        <taxon>Actinomycetes</taxon>
        <taxon>Actinomycetales</taxon>
        <taxon>Actinomycetaceae</taxon>
        <taxon>Schaalia</taxon>
    </lineage>
</organism>
<dbReference type="EMBL" id="AQHZ01000010">
    <property type="protein sequence ID" value="ENO18573.1"/>
    <property type="molecule type" value="Genomic_DNA"/>
</dbReference>
<evidence type="ECO:0000259" key="3">
    <source>
        <dbReference type="PROSITE" id="PS50977"/>
    </source>
</evidence>
<keyword evidence="5" id="KW-1185">Reference proteome</keyword>
<protein>
    <recommendedName>
        <fullName evidence="3">HTH tetR-type domain-containing protein</fullName>
    </recommendedName>
</protein>
<feature type="DNA-binding region" description="H-T-H motif" evidence="2">
    <location>
        <begin position="33"/>
        <end position="52"/>
    </location>
</feature>
<dbReference type="SUPFAM" id="SSF48498">
    <property type="entry name" value="Tetracyclin repressor-like, C-terminal domain"/>
    <property type="match status" value="1"/>
</dbReference>
<dbReference type="InterPro" id="IPR001647">
    <property type="entry name" value="HTH_TetR"/>
</dbReference>
<sequence length="197" mass="22617">MEIKVMKKSSEEQRRRCLDGVVNLWAETGKAFTMSELATYLKMSKKTLYVLFEDKEEMILSAIDQWFDKVKAAKMQILSDPDLTTVEKVRLVMIVQPEGYGPVATSSFTEFLSEHPRIHRHIVKRLQSGWEPIIEFLARGMEAGELRRVNISILRTIVEAAFEKLLSSKEATKDWEHSLEEMMDLIIGGLEPRGEGQ</sequence>
<dbReference type="GO" id="GO:0003677">
    <property type="term" value="F:DNA binding"/>
    <property type="evidence" value="ECO:0007669"/>
    <property type="project" value="UniProtKB-UniRule"/>
</dbReference>
<dbReference type="OrthoDB" id="7505659at2"/>
<dbReference type="InterPro" id="IPR036271">
    <property type="entry name" value="Tet_transcr_reg_TetR-rel_C_sf"/>
</dbReference>
<dbReference type="Gene3D" id="1.10.357.10">
    <property type="entry name" value="Tetracycline Repressor, domain 2"/>
    <property type="match status" value="1"/>
</dbReference>
<dbReference type="Proteomes" id="UP000013015">
    <property type="component" value="Unassembled WGS sequence"/>
</dbReference>
<dbReference type="AlphaFoldDB" id="N6XBK6"/>
<dbReference type="InterPro" id="IPR009057">
    <property type="entry name" value="Homeodomain-like_sf"/>
</dbReference>
<dbReference type="PATRIC" id="fig|888050.3.peg.593"/>
<dbReference type="eggNOG" id="COG1309">
    <property type="taxonomic scope" value="Bacteria"/>
</dbReference>
<feature type="domain" description="HTH tetR-type" evidence="3">
    <location>
        <begin position="11"/>
        <end position="70"/>
    </location>
</feature>
<name>N6XBK6_9ACTO</name>
<evidence type="ECO:0000313" key="5">
    <source>
        <dbReference type="Proteomes" id="UP000013015"/>
    </source>
</evidence>
<dbReference type="Gene3D" id="1.10.10.60">
    <property type="entry name" value="Homeodomain-like"/>
    <property type="match status" value="1"/>
</dbReference>
<reference evidence="4 5" key="1">
    <citation type="submission" date="2013-03" db="EMBL/GenBank/DDBJ databases">
        <title>Reference genome for the Human Microbiome Project.</title>
        <authorList>
            <person name="Aqrawi P."/>
            <person name="Ayvaz T."/>
            <person name="Bess C."/>
            <person name="Blankenburg K."/>
            <person name="Coyle M."/>
            <person name="Deng J."/>
            <person name="Forbes L."/>
            <person name="Fowler G."/>
            <person name="Francisco L."/>
            <person name="Fu Q."/>
            <person name="Gibbs R."/>
            <person name="Gross S."/>
            <person name="Gubbala S."/>
            <person name="Hale W."/>
            <person name="Hemphill L."/>
            <person name="Highlander S."/>
            <person name="Hirani K."/>
            <person name="Jackson L."/>
            <person name="Jakkamsetti A."/>
            <person name="Javaid M."/>
            <person name="Jayaseelan J.C."/>
            <person name="Jiang H."/>
            <person name="Joshi V."/>
            <person name="Korchina V."/>
            <person name="Kovar C."/>
            <person name="Lara F."/>
            <person name="Lee S."/>
            <person name="Liu Y."/>
            <person name="Mata R."/>
            <person name="Mathew T."/>
            <person name="Munidasa M."/>
            <person name="Muzny D."/>
            <person name="Nazareth L."/>
            <person name="Ngo R."/>
            <person name="Nguyen L."/>
            <person name="Nguyen N."/>
            <person name="Okwuonu G."/>
            <person name="Ongeri F."/>
            <person name="Palculict T."/>
            <person name="Patil S."/>
            <person name="Petrosino J."/>
            <person name="Pham C."/>
            <person name="Pham P."/>
            <person name="Pu L.-L."/>
            <person name="Qin X."/>
            <person name="Qu J."/>
            <person name="Reid J."/>
            <person name="Ross M."/>
            <person name="Ruth R."/>
            <person name="Saada N."/>
            <person name="San Lucas F."/>
            <person name="Santibanez J."/>
            <person name="Shang Y."/>
            <person name="Simmons D."/>
            <person name="Song X.-Z."/>
            <person name="Tang L.-Y."/>
            <person name="Thornton R."/>
            <person name="Warren J."/>
            <person name="Weissenberger G."/>
            <person name="Wilczek-Boney K."/>
            <person name="Worley K."/>
            <person name="Youmans B."/>
            <person name="Zhang J."/>
            <person name="Zhang L."/>
            <person name="Zhao Z."/>
            <person name="Zhou C."/>
            <person name="Zhu D."/>
            <person name="Zhu Y."/>
        </authorList>
    </citation>
    <scope>NUCLEOTIDE SEQUENCE [LARGE SCALE GENOMIC DNA]</scope>
    <source>
        <strain evidence="4 5">F0333</strain>
    </source>
</reference>
<dbReference type="PROSITE" id="PS50977">
    <property type="entry name" value="HTH_TETR_2"/>
    <property type="match status" value="1"/>
</dbReference>
<gene>
    <name evidence="4" type="ORF">HMPREF9004_0622</name>
</gene>
<proteinExistence type="predicted"/>
<comment type="caution">
    <text evidence="4">The sequence shown here is derived from an EMBL/GenBank/DDBJ whole genome shotgun (WGS) entry which is preliminary data.</text>
</comment>
<evidence type="ECO:0000313" key="4">
    <source>
        <dbReference type="EMBL" id="ENO18573.1"/>
    </source>
</evidence>